<evidence type="ECO:0000256" key="3">
    <source>
        <dbReference type="ARBA" id="ARBA00011890"/>
    </source>
</evidence>
<evidence type="ECO:0000256" key="6">
    <source>
        <dbReference type="ARBA" id="ARBA00022603"/>
    </source>
</evidence>
<dbReference type="InterPro" id="IPR029063">
    <property type="entry name" value="SAM-dependent_MTases_sf"/>
</dbReference>
<evidence type="ECO:0000256" key="12">
    <source>
        <dbReference type="SAM" id="MobiDB-lite"/>
    </source>
</evidence>
<evidence type="ECO:0000256" key="2">
    <source>
        <dbReference type="ARBA" id="ARBA00005369"/>
    </source>
</evidence>
<evidence type="ECO:0000256" key="11">
    <source>
        <dbReference type="ARBA" id="ARBA00031350"/>
    </source>
</evidence>
<evidence type="ECO:0000256" key="7">
    <source>
        <dbReference type="ARBA" id="ARBA00022679"/>
    </source>
</evidence>
<keyword evidence="7" id="KW-0808">Transferase</keyword>
<evidence type="ECO:0000256" key="5">
    <source>
        <dbReference type="ARBA" id="ARBA00022490"/>
    </source>
</evidence>
<dbReference type="Proteomes" id="UP001596915">
    <property type="component" value="Unassembled WGS sequence"/>
</dbReference>
<comment type="caution">
    <text evidence="13">The sequence shown here is derived from an EMBL/GenBank/DDBJ whole genome shotgun (WGS) entry which is preliminary data.</text>
</comment>
<gene>
    <name evidence="13" type="ORF">ACFQ2K_43895</name>
</gene>
<keyword evidence="6 13" id="KW-0489">Methyltransferase</keyword>
<sequence>MTQVGPHHADQAGPRPVVGSPTSSSTLPSLVVSMLTLGELWEGHRLLDVGTGTGYSSALACARLGDSAVTTVDVDRYLTESADSRLVSIGRRPMVVTQDATEELPDEYDRIVSMVSVPRIPASWLSALRPGGAW</sequence>
<feature type="compositionally biased region" description="Low complexity" evidence="12">
    <location>
        <begin position="14"/>
        <end position="24"/>
    </location>
</feature>
<dbReference type="InterPro" id="IPR000682">
    <property type="entry name" value="PCMT"/>
</dbReference>
<proteinExistence type="inferred from homology"/>
<comment type="subcellular location">
    <subcellularLocation>
        <location evidence="1">Cytoplasm</location>
    </subcellularLocation>
</comment>
<dbReference type="CDD" id="cd02440">
    <property type="entry name" value="AdoMet_MTases"/>
    <property type="match status" value="1"/>
</dbReference>
<dbReference type="EMBL" id="JBHTGL010000008">
    <property type="protein sequence ID" value="MFD0628542.1"/>
    <property type="molecule type" value="Genomic_DNA"/>
</dbReference>
<evidence type="ECO:0000256" key="4">
    <source>
        <dbReference type="ARBA" id="ARBA00013346"/>
    </source>
</evidence>
<evidence type="ECO:0000256" key="8">
    <source>
        <dbReference type="ARBA" id="ARBA00022691"/>
    </source>
</evidence>
<keyword evidence="5" id="KW-0963">Cytoplasm</keyword>
<dbReference type="Gene3D" id="3.40.50.150">
    <property type="entry name" value="Vaccinia Virus protein VP39"/>
    <property type="match status" value="1"/>
</dbReference>
<evidence type="ECO:0000256" key="1">
    <source>
        <dbReference type="ARBA" id="ARBA00004496"/>
    </source>
</evidence>
<name>A0ABW2X706_9ACTN</name>
<evidence type="ECO:0000313" key="14">
    <source>
        <dbReference type="Proteomes" id="UP001596915"/>
    </source>
</evidence>
<comment type="similarity">
    <text evidence="2">Belongs to the methyltransferase superfamily. L-isoaspartyl/D-aspartyl protein methyltransferase family.</text>
</comment>
<evidence type="ECO:0000256" key="10">
    <source>
        <dbReference type="ARBA" id="ARBA00031323"/>
    </source>
</evidence>
<evidence type="ECO:0000313" key="13">
    <source>
        <dbReference type="EMBL" id="MFD0628542.1"/>
    </source>
</evidence>
<keyword evidence="14" id="KW-1185">Reference proteome</keyword>
<evidence type="ECO:0000256" key="9">
    <source>
        <dbReference type="ARBA" id="ARBA00030757"/>
    </source>
</evidence>
<dbReference type="EC" id="2.1.1.77" evidence="3"/>
<dbReference type="GO" id="GO:0008168">
    <property type="term" value="F:methyltransferase activity"/>
    <property type="evidence" value="ECO:0007669"/>
    <property type="project" value="UniProtKB-KW"/>
</dbReference>
<dbReference type="PANTHER" id="PTHR11579">
    <property type="entry name" value="PROTEIN-L-ISOASPARTATE O-METHYLTRANSFERASE"/>
    <property type="match status" value="1"/>
</dbReference>
<dbReference type="Pfam" id="PF01135">
    <property type="entry name" value="PCMT"/>
    <property type="match status" value="1"/>
</dbReference>
<reference evidence="14" key="1">
    <citation type="journal article" date="2019" name="Int. J. Syst. Evol. Microbiol.">
        <title>The Global Catalogue of Microorganisms (GCM) 10K type strain sequencing project: providing services to taxonomists for standard genome sequencing and annotation.</title>
        <authorList>
            <consortium name="The Broad Institute Genomics Platform"/>
            <consortium name="The Broad Institute Genome Sequencing Center for Infectious Disease"/>
            <person name="Wu L."/>
            <person name="Ma J."/>
        </authorList>
    </citation>
    <scope>NUCLEOTIDE SEQUENCE [LARGE SCALE GENOMIC DNA]</scope>
    <source>
        <strain evidence="14">JCM 12607</strain>
    </source>
</reference>
<keyword evidence="8" id="KW-0949">S-adenosyl-L-methionine</keyword>
<accession>A0ABW2X706</accession>
<organism evidence="13 14">
    <name type="scientific">Streptomyces sanglieri</name>
    <dbReference type="NCBI Taxonomy" id="193460"/>
    <lineage>
        <taxon>Bacteria</taxon>
        <taxon>Bacillati</taxon>
        <taxon>Actinomycetota</taxon>
        <taxon>Actinomycetes</taxon>
        <taxon>Kitasatosporales</taxon>
        <taxon>Streptomycetaceae</taxon>
        <taxon>Streptomyces</taxon>
    </lineage>
</organism>
<dbReference type="GO" id="GO:0032259">
    <property type="term" value="P:methylation"/>
    <property type="evidence" value="ECO:0007669"/>
    <property type="project" value="UniProtKB-KW"/>
</dbReference>
<feature type="region of interest" description="Disordered" evidence="12">
    <location>
        <begin position="1"/>
        <end position="24"/>
    </location>
</feature>
<dbReference type="SUPFAM" id="SSF53335">
    <property type="entry name" value="S-adenosyl-L-methionine-dependent methyltransferases"/>
    <property type="match status" value="1"/>
</dbReference>
<dbReference type="PANTHER" id="PTHR11579:SF0">
    <property type="entry name" value="PROTEIN-L-ISOASPARTATE(D-ASPARTATE) O-METHYLTRANSFERASE"/>
    <property type="match status" value="1"/>
</dbReference>
<protein>
    <recommendedName>
        <fullName evidence="4">Protein-L-isoaspartate O-methyltransferase</fullName>
        <ecNumber evidence="3">2.1.1.77</ecNumber>
    </recommendedName>
    <alternativeName>
        <fullName evidence="11">L-isoaspartyl protein carboxyl methyltransferase</fullName>
    </alternativeName>
    <alternativeName>
        <fullName evidence="9">Protein L-isoaspartyl methyltransferase</fullName>
    </alternativeName>
    <alternativeName>
        <fullName evidence="10">Protein-beta-aspartate methyltransferase</fullName>
    </alternativeName>
</protein>